<comment type="caution">
    <text evidence="3">The sequence shown here is derived from an EMBL/GenBank/DDBJ whole genome shotgun (WGS) entry which is preliminary data.</text>
</comment>
<evidence type="ECO:0000259" key="1">
    <source>
        <dbReference type="Pfam" id="PF00646"/>
    </source>
</evidence>
<reference evidence="3 4" key="1">
    <citation type="journal article" date="2019" name="Sci. Rep.">
        <title>A high-quality genome of Eragrostis curvula grass provides insights into Poaceae evolution and supports new strategies to enhance forage quality.</title>
        <authorList>
            <person name="Carballo J."/>
            <person name="Santos B.A.C.M."/>
            <person name="Zappacosta D."/>
            <person name="Garbus I."/>
            <person name="Selva J.P."/>
            <person name="Gallo C.A."/>
            <person name="Diaz A."/>
            <person name="Albertini E."/>
            <person name="Caccamo M."/>
            <person name="Echenique V."/>
        </authorList>
    </citation>
    <scope>NUCLEOTIDE SEQUENCE [LARGE SCALE GENOMIC DNA]</scope>
    <source>
        <strain evidence="4">cv. Victoria</strain>
        <tissue evidence="3">Leaf</tissue>
    </source>
</reference>
<sequence>MARLEKRRRISTAVSIPDDLLISEVLVRLPVKSLARFRSVCRSWGAGIADPAFVRRHRDLSRATARCAPSVLAIPREVDPDDEQATSGEICFHRLLPGGGGHATNAGEMIFEKAWPGGITRLIFPAHCDGLVAVATTTDHVFVCNPATREFAALPPGSHDARLDHCDLLVPPVAVGHDPWRNAYVVARCFYRRYGRMRFEEATGTYAQDYDIGHEVLTLAGGEPRRWEATQDPPHAVDGVHRPICTRRAFYWHGGVARPRLMRFSLQHRTFDVVPRPPTGYDTADDMASLMDGSKLCYVHALAAASFQVWLADDGAKLEWSLLCRIDLADPLLPNLSYAVTPLMMNHGAGHQMLLLAINGSKLCRYDVRNKVLDQVMDTQHELPRADTASFFWERYVVPYAESLVSPTATKAKGGPTARVTNWEAGTCSVVEVVVVDPIRVLEHVMKTLHQLSLHNRLVLAHES</sequence>
<dbReference type="InterPro" id="IPR001810">
    <property type="entry name" value="F-box_dom"/>
</dbReference>
<name>A0A5J9WNP2_9POAL</name>
<dbReference type="InterPro" id="IPR050796">
    <property type="entry name" value="SCF_F-box_component"/>
</dbReference>
<protein>
    <submittedName>
        <fullName evidence="3">Uncharacterized protein</fullName>
    </submittedName>
</protein>
<dbReference type="Pfam" id="PF08268">
    <property type="entry name" value="FBA_3"/>
    <property type="match status" value="1"/>
</dbReference>
<feature type="domain" description="F-box associated beta-propeller type 3" evidence="2">
    <location>
        <begin position="124"/>
        <end position="321"/>
    </location>
</feature>
<dbReference type="InterPro" id="IPR013187">
    <property type="entry name" value="F-box-assoc_dom_typ3"/>
</dbReference>
<dbReference type="AlphaFoldDB" id="A0A5J9WNP2"/>
<proteinExistence type="predicted"/>
<evidence type="ECO:0000313" key="3">
    <source>
        <dbReference type="EMBL" id="TVU49495.1"/>
    </source>
</evidence>
<dbReference type="CDD" id="cd22157">
    <property type="entry name" value="F-box_AtFBW1-like"/>
    <property type="match status" value="1"/>
</dbReference>
<dbReference type="Proteomes" id="UP000324897">
    <property type="component" value="Chromosome 6"/>
</dbReference>
<dbReference type="OrthoDB" id="654254at2759"/>
<accession>A0A5J9WNP2</accession>
<evidence type="ECO:0000313" key="4">
    <source>
        <dbReference type="Proteomes" id="UP000324897"/>
    </source>
</evidence>
<keyword evidence="4" id="KW-1185">Reference proteome</keyword>
<organism evidence="3 4">
    <name type="scientific">Eragrostis curvula</name>
    <name type="common">weeping love grass</name>
    <dbReference type="NCBI Taxonomy" id="38414"/>
    <lineage>
        <taxon>Eukaryota</taxon>
        <taxon>Viridiplantae</taxon>
        <taxon>Streptophyta</taxon>
        <taxon>Embryophyta</taxon>
        <taxon>Tracheophyta</taxon>
        <taxon>Spermatophyta</taxon>
        <taxon>Magnoliopsida</taxon>
        <taxon>Liliopsida</taxon>
        <taxon>Poales</taxon>
        <taxon>Poaceae</taxon>
        <taxon>PACMAD clade</taxon>
        <taxon>Chloridoideae</taxon>
        <taxon>Eragrostideae</taxon>
        <taxon>Eragrostidinae</taxon>
        <taxon>Eragrostis</taxon>
    </lineage>
</organism>
<dbReference type="InterPro" id="IPR036047">
    <property type="entry name" value="F-box-like_dom_sf"/>
</dbReference>
<dbReference type="SUPFAM" id="SSF81383">
    <property type="entry name" value="F-box domain"/>
    <property type="match status" value="1"/>
</dbReference>
<gene>
    <name evidence="3" type="ORF">EJB05_00808</name>
</gene>
<dbReference type="PANTHER" id="PTHR31672">
    <property type="entry name" value="BNACNNG10540D PROTEIN"/>
    <property type="match status" value="1"/>
</dbReference>
<dbReference type="PANTHER" id="PTHR31672:SF13">
    <property type="entry name" value="F-BOX PROTEIN CPR30-LIKE"/>
    <property type="match status" value="1"/>
</dbReference>
<evidence type="ECO:0000259" key="2">
    <source>
        <dbReference type="Pfam" id="PF08268"/>
    </source>
</evidence>
<feature type="domain" description="F-box" evidence="1">
    <location>
        <begin position="17"/>
        <end position="49"/>
    </location>
</feature>
<dbReference type="InterPro" id="IPR017451">
    <property type="entry name" value="F-box-assoc_interact_dom"/>
</dbReference>
<feature type="non-terminal residue" evidence="3">
    <location>
        <position position="1"/>
    </location>
</feature>
<dbReference type="Gramene" id="TVU49495">
    <property type="protein sequence ID" value="TVU49495"/>
    <property type="gene ID" value="EJB05_00808"/>
</dbReference>
<dbReference type="NCBIfam" id="TIGR01640">
    <property type="entry name" value="F_box_assoc_1"/>
    <property type="match status" value="1"/>
</dbReference>
<dbReference type="Gene3D" id="1.20.1280.50">
    <property type="match status" value="1"/>
</dbReference>
<dbReference type="Pfam" id="PF00646">
    <property type="entry name" value="F-box"/>
    <property type="match status" value="1"/>
</dbReference>
<dbReference type="EMBL" id="RWGY01000002">
    <property type="protein sequence ID" value="TVU49495.1"/>
    <property type="molecule type" value="Genomic_DNA"/>
</dbReference>